<sequence length="318" mass="36055">MKKAASRASFKNPNLLNYPEKNKSPNFHITFSNLQSSQKSKTPTSREFISSKEVSLIKPSSARTASATPVRIASTNYISPVRTKIFDSLSAIENYYNMQQISQINSQAKTNYQEIFFSNPLSDSLFSSILVAFITSYFELLSQFIDITQDGEVSLEQSLKALQHLTFETITNQISDFISLFKSMNISITGPMYFDSLSDLEVILQAEFEKNQTEDVIISCNIDEIAPNLIKVKSSIVQKFTGQQLAFEYNLRWAIAMKGEKYFPIIFRKDFVADVLYQCTLSHLFGSMSAVFYSGAKINLLCYSLRPNDCPLIRIHND</sequence>
<organism evidence="2 3">
    <name type="scientific">Tritrichomonas musculus</name>
    <dbReference type="NCBI Taxonomy" id="1915356"/>
    <lineage>
        <taxon>Eukaryota</taxon>
        <taxon>Metamonada</taxon>
        <taxon>Parabasalia</taxon>
        <taxon>Tritrichomonadida</taxon>
        <taxon>Tritrichomonadidae</taxon>
        <taxon>Tritrichomonas</taxon>
    </lineage>
</organism>
<dbReference type="EMBL" id="JAPFFF010000029">
    <property type="protein sequence ID" value="KAK8846112.1"/>
    <property type="molecule type" value="Genomic_DNA"/>
</dbReference>
<accession>A0ABR2HF91</accession>
<evidence type="ECO:0000256" key="1">
    <source>
        <dbReference type="SAM" id="MobiDB-lite"/>
    </source>
</evidence>
<comment type="caution">
    <text evidence="2">The sequence shown here is derived from an EMBL/GenBank/DDBJ whole genome shotgun (WGS) entry which is preliminary data.</text>
</comment>
<protein>
    <submittedName>
        <fullName evidence="2">Uncharacterized protein</fullName>
    </submittedName>
</protein>
<keyword evidence="3" id="KW-1185">Reference proteome</keyword>
<dbReference type="Proteomes" id="UP001470230">
    <property type="component" value="Unassembled WGS sequence"/>
</dbReference>
<name>A0ABR2HF91_9EUKA</name>
<proteinExistence type="predicted"/>
<evidence type="ECO:0000313" key="3">
    <source>
        <dbReference type="Proteomes" id="UP001470230"/>
    </source>
</evidence>
<feature type="region of interest" description="Disordered" evidence="1">
    <location>
        <begin position="1"/>
        <end position="23"/>
    </location>
</feature>
<gene>
    <name evidence="2" type="ORF">M9Y10_020115</name>
</gene>
<evidence type="ECO:0000313" key="2">
    <source>
        <dbReference type="EMBL" id="KAK8846112.1"/>
    </source>
</evidence>
<reference evidence="2 3" key="1">
    <citation type="submission" date="2024-04" db="EMBL/GenBank/DDBJ databases">
        <title>Tritrichomonas musculus Genome.</title>
        <authorList>
            <person name="Alves-Ferreira E."/>
            <person name="Grigg M."/>
            <person name="Lorenzi H."/>
            <person name="Galac M."/>
        </authorList>
    </citation>
    <scope>NUCLEOTIDE SEQUENCE [LARGE SCALE GENOMIC DNA]</scope>
    <source>
        <strain evidence="2 3">EAF2021</strain>
    </source>
</reference>